<dbReference type="GO" id="GO:0046872">
    <property type="term" value="F:metal ion binding"/>
    <property type="evidence" value="ECO:0007669"/>
    <property type="project" value="UniProtKB-KW"/>
</dbReference>
<gene>
    <name evidence="11" type="primary">ligA</name>
    <name evidence="13" type="ORF">UT53_C0003G0009</name>
</gene>
<dbReference type="CDD" id="cd00114">
    <property type="entry name" value="LIGANc"/>
    <property type="match status" value="1"/>
</dbReference>
<comment type="function">
    <text evidence="1 11">DNA ligase that catalyzes the formation of phosphodiester linkages between 5'-phosphoryl and 3'-hydroxyl groups in double-stranded DNA using NAD as a coenzyme and as the energy source for the reaction. It is essential for DNA replication and repair of damaged DNA.</text>
</comment>
<evidence type="ECO:0000256" key="11">
    <source>
        <dbReference type="HAMAP-Rule" id="MF_01588"/>
    </source>
</evidence>
<reference evidence="13 14" key="1">
    <citation type="journal article" date="2015" name="Nature">
        <title>rRNA introns, odd ribosomes, and small enigmatic genomes across a large radiation of phyla.</title>
        <authorList>
            <person name="Brown C.T."/>
            <person name="Hug L.A."/>
            <person name="Thomas B.C."/>
            <person name="Sharon I."/>
            <person name="Castelle C.J."/>
            <person name="Singh A."/>
            <person name="Wilkins M.J."/>
            <person name="Williams K.H."/>
            <person name="Banfield J.F."/>
        </authorList>
    </citation>
    <scope>NUCLEOTIDE SEQUENCE [LARGE SCALE GENOMIC DNA]</scope>
</reference>
<feature type="binding site" evidence="11">
    <location>
        <position position="428"/>
    </location>
    <ligand>
        <name>Zn(2+)</name>
        <dbReference type="ChEBI" id="CHEBI:29105"/>
    </ligand>
</feature>
<dbReference type="InterPro" id="IPR036420">
    <property type="entry name" value="BRCT_dom_sf"/>
</dbReference>
<feature type="binding site" evidence="11">
    <location>
        <position position="334"/>
    </location>
    <ligand>
        <name>NAD(+)</name>
        <dbReference type="ChEBI" id="CHEBI:57540"/>
    </ligand>
</feature>
<dbReference type="SMART" id="SM00278">
    <property type="entry name" value="HhH1"/>
    <property type="match status" value="4"/>
</dbReference>
<dbReference type="InterPro" id="IPR013840">
    <property type="entry name" value="DNAligase_N"/>
</dbReference>
<dbReference type="SMART" id="SM00292">
    <property type="entry name" value="BRCT"/>
    <property type="match status" value="1"/>
</dbReference>
<dbReference type="FunFam" id="1.10.150.20:FF:000006">
    <property type="entry name" value="DNA ligase"/>
    <property type="match status" value="1"/>
</dbReference>
<dbReference type="NCBIfam" id="TIGR00575">
    <property type="entry name" value="dnlj"/>
    <property type="match status" value="1"/>
</dbReference>
<dbReference type="Proteomes" id="UP000034764">
    <property type="component" value="Unassembled WGS sequence"/>
</dbReference>
<dbReference type="Pfam" id="PF01653">
    <property type="entry name" value="DNA_ligase_aden"/>
    <property type="match status" value="1"/>
</dbReference>
<evidence type="ECO:0000256" key="8">
    <source>
        <dbReference type="ARBA" id="ARBA00023027"/>
    </source>
</evidence>
<name>A0A0G0P6R3_9BACT</name>
<comment type="caution">
    <text evidence="11">Lacks conserved residue(s) required for the propagation of feature annotation.</text>
</comment>
<dbReference type="InterPro" id="IPR003583">
    <property type="entry name" value="Hlx-hairpin-Hlx_DNA-bd_motif"/>
</dbReference>
<evidence type="ECO:0000256" key="5">
    <source>
        <dbReference type="ARBA" id="ARBA00022763"/>
    </source>
</evidence>
<dbReference type="Gene3D" id="6.20.10.30">
    <property type="match status" value="1"/>
</dbReference>
<keyword evidence="11" id="KW-0464">Manganese</keyword>
<evidence type="ECO:0000313" key="14">
    <source>
        <dbReference type="Proteomes" id="UP000034764"/>
    </source>
</evidence>
<evidence type="ECO:0000256" key="7">
    <source>
        <dbReference type="ARBA" id="ARBA00022842"/>
    </source>
</evidence>
<dbReference type="GO" id="GO:0003911">
    <property type="term" value="F:DNA ligase (NAD+) activity"/>
    <property type="evidence" value="ECO:0007669"/>
    <property type="project" value="UniProtKB-UniRule"/>
</dbReference>
<feature type="binding site" evidence="11">
    <location>
        <position position="138"/>
    </location>
    <ligand>
        <name>NAD(+)</name>
        <dbReference type="ChEBI" id="CHEBI:57540"/>
    </ligand>
</feature>
<feature type="binding site" evidence="11">
    <location>
        <position position="115"/>
    </location>
    <ligand>
        <name>NAD(+)</name>
        <dbReference type="ChEBI" id="CHEBI:57540"/>
    </ligand>
</feature>
<dbReference type="PANTHER" id="PTHR23389:SF9">
    <property type="entry name" value="DNA LIGASE"/>
    <property type="match status" value="1"/>
</dbReference>
<dbReference type="GO" id="GO:0006281">
    <property type="term" value="P:DNA repair"/>
    <property type="evidence" value="ECO:0007669"/>
    <property type="project" value="UniProtKB-KW"/>
</dbReference>
<feature type="domain" description="BRCT" evidence="12">
    <location>
        <begin position="609"/>
        <end position="687"/>
    </location>
</feature>
<dbReference type="Pfam" id="PF12826">
    <property type="entry name" value="HHH_2"/>
    <property type="match status" value="1"/>
</dbReference>
<evidence type="ECO:0000256" key="3">
    <source>
        <dbReference type="ARBA" id="ARBA00022705"/>
    </source>
</evidence>
<dbReference type="InterPro" id="IPR004150">
    <property type="entry name" value="NAD_DNA_ligase_OB"/>
</dbReference>
<feature type="binding site" evidence="11">
    <location>
        <position position="196"/>
    </location>
    <ligand>
        <name>NAD(+)</name>
        <dbReference type="ChEBI" id="CHEBI:57540"/>
    </ligand>
</feature>
<dbReference type="Gene3D" id="1.10.287.610">
    <property type="entry name" value="Helix hairpin bin"/>
    <property type="match status" value="1"/>
</dbReference>
<dbReference type="CDD" id="cd17748">
    <property type="entry name" value="BRCT_DNA_ligase_like"/>
    <property type="match status" value="1"/>
</dbReference>
<dbReference type="Gene3D" id="2.40.50.140">
    <property type="entry name" value="Nucleic acid-binding proteins"/>
    <property type="match status" value="1"/>
</dbReference>
<dbReference type="InterPro" id="IPR001679">
    <property type="entry name" value="DNA_ligase"/>
</dbReference>
<feature type="binding site" evidence="11">
    <location>
        <position position="451"/>
    </location>
    <ligand>
        <name>Zn(2+)</name>
        <dbReference type="ChEBI" id="CHEBI:29105"/>
    </ligand>
</feature>
<dbReference type="InterPro" id="IPR004149">
    <property type="entry name" value="Znf_DNAligase_C4"/>
</dbReference>
<dbReference type="Gene3D" id="3.40.50.10190">
    <property type="entry name" value="BRCT domain"/>
    <property type="match status" value="1"/>
</dbReference>
<dbReference type="Pfam" id="PF00533">
    <property type="entry name" value="BRCT"/>
    <property type="match status" value="1"/>
</dbReference>
<dbReference type="Pfam" id="PF03119">
    <property type="entry name" value="DNA_ligase_ZBD"/>
    <property type="match status" value="1"/>
</dbReference>
<keyword evidence="2 11" id="KW-0436">Ligase</keyword>
<keyword evidence="3 11" id="KW-0235">DNA replication</keyword>
<dbReference type="GO" id="GO:0006260">
    <property type="term" value="P:DNA replication"/>
    <property type="evidence" value="ECO:0007669"/>
    <property type="project" value="UniProtKB-KW"/>
</dbReference>
<dbReference type="PANTHER" id="PTHR23389">
    <property type="entry name" value="CHROMOSOME TRANSMISSION FIDELITY FACTOR 18"/>
    <property type="match status" value="1"/>
</dbReference>
<dbReference type="InterPro" id="IPR041663">
    <property type="entry name" value="DisA/LigA_HHH"/>
</dbReference>
<dbReference type="EMBL" id="LBXD01000003">
    <property type="protein sequence ID" value="KKR23944.1"/>
    <property type="molecule type" value="Genomic_DNA"/>
</dbReference>
<feature type="active site" description="N6-AMP-lysine intermediate" evidence="11">
    <location>
        <position position="117"/>
    </location>
</feature>
<keyword evidence="4 11" id="KW-0479">Metal-binding</keyword>
<dbReference type="AlphaFoldDB" id="A0A0G0P6R3"/>
<evidence type="ECO:0000256" key="4">
    <source>
        <dbReference type="ARBA" id="ARBA00022723"/>
    </source>
</evidence>
<organism evidence="13 14">
    <name type="scientific">Candidatus Yanofskybacteria bacterium GW2011_GWD2_39_48</name>
    <dbReference type="NCBI Taxonomy" id="1619031"/>
    <lineage>
        <taxon>Bacteria</taxon>
        <taxon>Candidatus Yanofskyibacteriota</taxon>
    </lineage>
</organism>
<feature type="binding site" evidence="11">
    <location>
        <position position="446"/>
    </location>
    <ligand>
        <name>Zn(2+)</name>
        <dbReference type="ChEBI" id="CHEBI:29105"/>
    </ligand>
</feature>
<dbReference type="SMART" id="SM00532">
    <property type="entry name" value="LIGANc"/>
    <property type="match status" value="1"/>
</dbReference>
<dbReference type="NCBIfam" id="NF005932">
    <property type="entry name" value="PRK07956.1"/>
    <property type="match status" value="1"/>
</dbReference>
<feature type="binding site" evidence="11">
    <location>
        <begin position="34"/>
        <end position="38"/>
    </location>
    <ligand>
        <name>NAD(+)</name>
        <dbReference type="ChEBI" id="CHEBI:57540"/>
    </ligand>
</feature>
<evidence type="ECO:0000313" key="13">
    <source>
        <dbReference type="EMBL" id="KKR23944.1"/>
    </source>
</evidence>
<feature type="binding site" evidence="11">
    <location>
        <begin position="83"/>
        <end position="84"/>
    </location>
    <ligand>
        <name>NAD(+)</name>
        <dbReference type="ChEBI" id="CHEBI:57540"/>
    </ligand>
</feature>
<dbReference type="PIRSF" id="PIRSF001604">
    <property type="entry name" value="LigA"/>
    <property type="match status" value="1"/>
</dbReference>
<dbReference type="InterPro" id="IPR001357">
    <property type="entry name" value="BRCT_dom"/>
</dbReference>
<evidence type="ECO:0000256" key="10">
    <source>
        <dbReference type="ARBA" id="ARBA00034005"/>
    </source>
</evidence>
<evidence type="ECO:0000256" key="2">
    <source>
        <dbReference type="ARBA" id="ARBA00022598"/>
    </source>
</evidence>
<protein>
    <recommendedName>
        <fullName evidence="11">DNA ligase</fullName>
        <ecNumber evidence="11">6.5.1.2</ecNumber>
    </recommendedName>
    <alternativeName>
        <fullName evidence="11">Polydeoxyribonucleotide synthase [NAD(+)]</fullName>
    </alternativeName>
</protein>
<dbReference type="SUPFAM" id="SSF56091">
    <property type="entry name" value="DNA ligase/mRNA capping enzyme, catalytic domain"/>
    <property type="match status" value="1"/>
</dbReference>
<dbReference type="SUPFAM" id="SSF52113">
    <property type="entry name" value="BRCT domain"/>
    <property type="match status" value="1"/>
</dbReference>
<comment type="similarity">
    <text evidence="11">Belongs to the NAD-dependent DNA ligase family. LigA subfamily.</text>
</comment>
<comment type="catalytic activity">
    <reaction evidence="10 11">
        <text>NAD(+) + (deoxyribonucleotide)n-3'-hydroxyl + 5'-phospho-(deoxyribonucleotide)m = (deoxyribonucleotide)n+m + AMP + beta-nicotinamide D-nucleotide.</text>
        <dbReference type="EC" id="6.5.1.2"/>
    </reaction>
</comment>
<keyword evidence="8 11" id="KW-0520">NAD</keyword>
<sequence>MNKVEAKRRIKALTDSLNRHNYLYHVLDTPEISDQAFDTLRNELAALEKEFPDLLTETSPTQRIGGSSLKGFTKFRHTERMPSLNDSFDFEDVSQWSDRLEKNIENSTQEGFYCELKIDGLALEMIYKNSALVIGATRGDGIIGENVTQNIKTIDAIPLNLLPADDIVRNLNSFGLTHIKNRVLAALHSEIVIRGEAFIDKVAFHKINVRQIKLGEKSYANPRNLAAGSIRQLDPKITRSRKLDSYAYGIITDLGQITHEEEHTLLKALGFKINPHNTFCKTIEDVRNFRDYWESHRDKLAYEIDGIVAILNSNRHFNQMGFIGRAPRAAIAFKFAPAESQTIIQDIVVQVGRTGVLTPVAILQPTNIGGVIVSRATLHNLDEIRRLDALIGDTVVVGRAGDVIPDIKMVLKDLRNGKERNFSMPEKCPICDGPIEKILGQVAYKCINKNCPAIKREGIYHFVSRRAFNIEGIGPKIIDQLIEAALIKDPGDLFYLTKEDLLNLDRFGEKSAENTITSIQSRKNISLAKFIYALGIGHVGEETAIALANKFNKIDELRSSNKDALEKINDIGPIVANSIHVWFQNPYNIKLLDKLTKAGISTTKMAGPRVNEFINDKTFVLTGSLDAISRDEAKDKIRNLGGKVSDSVSKTTNYVIAGSDAGSKLDKATKLGVKVIGEKEFLEMLAM</sequence>
<dbReference type="HAMAP" id="MF_01588">
    <property type="entry name" value="DNA_ligase_A"/>
    <property type="match status" value="1"/>
</dbReference>
<keyword evidence="9 11" id="KW-0234">DNA repair</keyword>
<dbReference type="InterPro" id="IPR012340">
    <property type="entry name" value="NA-bd_OB-fold"/>
</dbReference>
<accession>A0A0G0P6R3</accession>
<keyword evidence="7 11" id="KW-0460">Magnesium</keyword>
<dbReference type="Gene3D" id="3.30.470.30">
    <property type="entry name" value="DNA ligase/mRNA capping enzyme"/>
    <property type="match status" value="1"/>
</dbReference>
<comment type="cofactor">
    <cofactor evidence="11">
        <name>Mg(2+)</name>
        <dbReference type="ChEBI" id="CHEBI:18420"/>
    </cofactor>
    <cofactor evidence="11">
        <name>Mn(2+)</name>
        <dbReference type="ChEBI" id="CHEBI:29035"/>
    </cofactor>
</comment>
<evidence type="ECO:0000259" key="12">
    <source>
        <dbReference type="PROSITE" id="PS50172"/>
    </source>
</evidence>
<dbReference type="InterPro" id="IPR013839">
    <property type="entry name" value="DNAligase_adenylation"/>
</dbReference>
<dbReference type="GO" id="GO:0003677">
    <property type="term" value="F:DNA binding"/>
    <property type="evidence" value="ECO:0007669"/>
    <property type="project" value="InterPro"/>
</dbReference>
<evidence type="ECO:0000256" key="9">
    <source>
        <dbReference type="ARBA" id="ARBA00023204"/>
    </source>
</evidence>
<evidence type="ECO:0000256" key="6">
    <source>
        <dbReference type="ARBA" id="ARBA00022833"/>
    </source>
</evidence>
<dbReference type="Gene3D" id="1.10.150.20">
    <property type="entry name" value="5' to 3' exonuclease, C-terminal subdomain"/>
    <property type="match status" value="2"/>
</dbReference>
<proteinExistence type="inferred from homology"/>
<feature type="binding site" evidence="11">
    <location>
        <position position="431"/>
    </location>
    <ligand>
        <name>Zn(2+)</name>
        <dbReference type="ChEBI" id="CHEBI:29105"/>
    </ligand>
</feature>
<dbReference type="EC" id="6.5.1.2" evidence="11"/>
<keyword evidence="5 11" id="KW-0227">DNA damage</keyword>
<dbReference type="PATRIC" id="fig|1619031.3.peg.58"/>
<keyword evidence="6 11" id="KW-0862">Zinc</keyword>
<evidence type="ECO:0000256" key="1">
    <source>
        <dbReference type="ARBA" id="ARBA00004067"/>
    </source>
</evidence>
<dbReference type="InterPro" id="IPR010994">
    <property type="entry name" value="RuvA_2-like"/>
</dbReference>
<dbReference type="SUPFAM" id="SSF50249">
    <property type="entry name" value="Nucleic acid-binding proteins"/>
    <property type="match status" value="1"/>
</dbReference>
<comment type="caution">
    <text evidence="13">The sequence shown here is derived from an EMBL/GenBank/DDBJ whole genome shotgun (WGS) entry which is preliminary data.</text>
</comment>
<dbReference type="FunFam" id="1.10.150.20:FF:000007">
    <property type="entry name" value="DNA ligase"/>
    <property type="match status" value="1"/>
</dbReference>
<dbReference type="Pfam" id="PF14520">
    <property type="entry name" value="HHH_5"/>
    <property type="match status" value="1"/>
</dbReference>
<dbReference type="SUPFAM" id="SSF47781">
    <property type="entry name" value="RuvA domain 2-like"/>
    <property type="match status" value="1"/>
</dbReference>
<dbReference type="Pfam" id="PF03120">
    <property type="entry name" value="OB_DNA_ligase"/>
    <property type="match status" value="1"/>
</dbReference>
<dbReference type="PROSITE" id="PS50172">
    <property type="entry name" value="BRCT"/>
    <property type="match status" value="1"/>
</dbReference>